<feature type="transmembrane region" description="Helical" evidence="1">
    <location>
        <begin position="24"/>
        <end position="44"/>
    </location>
</feature>
<sequence>MTTYTPPKAKVCEPRLEKSDCRDLGCVSVCMCVCVCVCIVLATLSQCFRWCWSSQVCWGTGATYSADCLEEYFSRRLPALRCQSVLPSVVTSSANAKSMLCLSIWNNFVYVPSQTKNLNFGFISLNN</sequence>
<gene>
    <name evidence="2" type="ORF">AMECASPLE_007823</name>
</gene>
<keyword evidence="3" id="KW-1185">Reference proteome</keyword>
<reference evidence="2 3" key="1">
    <citation type="submission" date="2021-06" db="EMBL/GenBank/DDBJ databases">
        <authorList>
            <person name="Palmer J.M."/>
        </authorList>
    </citation>
    <scope>NUCLEOTIDE SEQUENCE [LARGE SCALE GENOMIC DNA]</scope>
    <source>
        <strain evidence="2 3">AS_MEX2019</strain>
        <tissue evidence="2">Muscle</tissue>
    </source>
</reference>
<comment type="caution">
    <text evidence="2">The sequence shown here is derived from an EMBL/GenBank/DDBJ whole genome shotgun (WGS) entry which is preliminary data.</text>
</comment>
<accession>A0ABV0XZN7</accession>
<keyword evidence="1" id="KW-0812">Transmembrane</keyword>
<keyword evidence="1" id="KW-0472">Membrane</keyword>
<evidence type="ECO:0000313" key="2">
    <source>
        <dbReference type="EMBL" id="MEQ2286972.1"/>
    </source>
</evidence>
<dbReference type="Proteomes" id="UP001469553">
    <property type="component" value="Unassembled WGS sequence"/>
</dbReference>
<dbReference type="EMBL" id="JAHRIP010019213">
    <property type="protein sequence ID" value="MEQ2286972.1"/>
    <property type="molecule type" value="Genomic_DNA"/>
</dbReference>
<keyword evidence="1" id="KW-1133">Transmembrane helix</keyword>
<name>A0ABV0XZN7_9TELE</name>
<evidence type="ECO:0000313" key="3">
    <source>
        <dbReference type="Proteomes" id="UP001469553"/>
    </source>
</evidence>
<proteinExistence type="predicted"/>
<evidence type="ECO:0000256" key="1">
    <source>
        <dbReference type="SAM" id="Phobius"/>
    </source>
</evidence>
<protein>
    <submittedName>
        <fullName evidence="2">Uncharacterized protein</fullName>
    </submittedName>
</protein>
<organism evidence="2 3">
    <name type="scientific">Ameca splendens</name>
    <dbReference type="NCBI Taxonomy" id="208324"/>
    <lineage>
        <taxon>Eukaryota</taxon>
        <taxon>Metazoa</taxon>
        <taxon>Chordata</taxon>
        <taxon>Craniata</taxon>
        <taxon>Vertebrata</taxon>
        <taxon>Euteleostomi</taxon>
        <taxon>Actinopterygii</taxon>
        <taxon>Neopterygii</taxon>
        <taxon>Teleostei</taxon>
        <taxon>Neoteleostei</taxon>
        <taxon>Acanthomorphata</taxon>
        <taxon>Ovalentaria</taxon>
        <taxon>Atherinomorphae</taxon>
        <taxon>Cyprinodontiformes</taxon>
        <taxon>Goodeidae</taxon>
        <taxon>Ameca</taxon>
    </lineage>
</organism>